<feature type="transmembrane region" description="Helical" evidence="4">
    <location>
        <begin position="34"/>
        <end position="59"/>
    </location>
</feature>
<organism evidence="6 7">
    <name type="scientific">Flemingia macrophylla</name>
    <dbReference type="NCBI Taxonomy" id="520843"/>
    <lineage>
        <taxon>Eukaryota</taxon>
        <taxon>Viridiplantae</taxon>
        <taxon>Streptophyta</taxon>
        <taxon>Embryophyta</taxon>
        <taxon>Tracheophyta</taxon>
        <taxon>Spermatophyta</taxon>
        <taxon>Magnoliopsida</taxon>
        <taxon>eudicotyledons</taxon>
        <taxon>Gunneridae</taxon>
        <taxon>Pentapetalae</taxon>
        <taxon>rosids</taxon>
        <taxon>fabids</taxon>
        <taxon>Fabales</taxon>
        <taxon>Fabaceae</taxon>
        <taxon>Papilionoideae</taxon>
        <taxon>50 kb inversion clade</taxon>
        <taxon>NPAAA clade</taxon>
        <taxon>indigoferoid/millettioid clade</taxon>
        <taxon>Phaseoleae</taxon>
        <taxon>Flemingia</taxon>
    </lineage>
</organism>
<dbReference type="Proteomes" id="UP001603857">
    <property type="component" value="Unassembled WGS sequence"/>
</dbReference>
<keyword evidence="1 4" id="KW-0812">Transmembrane</keyword>
<keyword evidence="4" id="KW-1003">Cell membrane</keyword>
<evidence type="ECO:0000256" key="5">
    <source>
        <dbReference type="SAM" id="MobiDB-lite"/>
    </source>
</evidence>
<dbReference type="PANTHER" id="PTHR12570:SF93">
    <property type="entry name" value="MAGNESIUM TRANSPORTER-RELATED"/>
    <property type="match status" value="1"/>
</dbReference>
<evidence type="ECO:0000256" key="1">
    <source>
        <dbReference type="ARBA" id="ARBA00022692"/>
    </source>
</evidence>
<accession>A0ABD1MWT4</accession>
<evidence type="ECO:0000313" key="7">
    <source>
        <dbReference type="Proteomes" id="UP001603857"/>
    </source>
</evidence>
<dbReference type="InterPro" id="IPR008521">
    <property type="entry name" value="Mg_trans_NIPA"/>
</dbReference>
<keyword evidence="4" id="KW-0460">Magnesium</keyword>
<name>A0ABD1MWT4_9FABA</name>
<dbReference type="GO" id="GO:0015095">
    <property type="term" value="F:magnesium ion transmembrane transporter activity"/>
    <property type="evidence" value="ECO:0007669"/>
    <property type="project" value="UniProtKB-UniRule"/>
</dbReference>
<dbReference type="GO" id="GO:0005886">
    <property type="term" value="C:plasma membrane"/>
    <property type="evidence" value="ECO:0007669"/>
    <property type="project" value="UniProtKB-SubCell"/>
</dbReference>
<keyword evidence="2 4" id="KW-1133">Transmembrane helix</keyword>
<comment type="subcellular location">
    <subcellularLocation>
        <location evidence="4">Cell membrane</location>
        <topology evidence="4">Multi-pass membrane protein</topology>
    </subcellularLocation>
    <subcellularLocation>
        <location evidence="4">Early endosome</location>
    </subcellularLocation>
</comment>
<keyword evidence="7" id="KW-1185">Reference proteome</keyword>
<dbReference type="PANTHER" id="PTHR12570">
    <property type="match status" value="1"/>
</dbReference>
<feature type="compositionally biased region" description="Basic and acidic residues" evidence="5">
    <location>
        <begin position="197"/>
        <end position="214"/>
    </location>
</feature>
<dbReference type="Pfam" id="PF05653">
    <property type="entry name" value="Mg_trans_NIPA"/>
    <property type="match status" value="1"/>
</dbReference>
<evidence type="ECO:0000256" key="3">
    <source>
        <dbReference type="ARBA" id="ARBA00023136"/>
    </source>
</evidence>
<feature type="transmembrane region" description="Helical" evidence="4">
    <location>
        <begin position="6"/>
        <end position="27"/>
    </location>
</feature>
<dbReference type="GO" id="GO:0005769">
    <property type="term" value="C:early endosome"/>
    <property type="evidence" value="ECO:0007669"/>
    <property type="project" value="UniProtKB-SubCell"/>
</dbReference>
<dbReference type="AlphaFoldDB" id="A0ABD1MWT4"/>
<sequence length="214" mass="22993">MEFVSAFLSYTASAIAMTLFLVLYCAPRCGQTNIMVYTGICSIIGSLTVISVKAVGIAIKLTREGPNQSNQRASGQPAHVGIESRVYKVLGFPTMMECLCGVILPRDNQRGGVPEGGQVRGQEKGQSWWLSRRRRRSALGSRGVKGHNRERGEGSQVSVVADVAVGVALEVALEGGCCGGSQVAAARGYGVRRRNRERGEPLDEETHDKEEGLL</sequence>
<comment type="caution">
    <text evidence="4">Lacks conserved residue(s) required for the propagation of feature annotation.</text>
</comment>
<evidence type="ECO:0000313" key="6">
    <source>
        <dbReference type="EMBL" id="KAL2340287.1"/>
    </source>
</evidence>
<dbReference type="EMBL" id="JBGMDY010000003">
    <property type="protein sequence ID" value="KAL2340287.1"/>
    <property type="molecule type" value="Genomic_DNA"/>
</dbReference>
<keyword evidence="3 4" id="KW-0472">Membrane</keyword>
<comment type="similarity">
    <text evidence="4">Belongs to the NIPA (TC 2.A.7) family.</text>
</comment>
<evidence type="ECO:0000256" key="2">
    <source>
        <dbReference type="ARBA" id="ARBA00022989"/>
    </source>
</evidence>
<reference evidence="6 7" key="1">
    <citation type="submission" date="2024-08" db="EMBL/GenBank/DDBJ databases">
        <title>Insights into the chromosomal genome structure of Flemingia macrophylla.</title>
        <authorList>
            <person name="Ding Y."/>
            <person name="Zhao Y."/>
            <person name="Bi W."/>
            <person name="Wu M."/>
            <person name="Zhao G."/>
            <person name="Gong Y."/>
            <person name="Li W."/>
            <person name="Zhang P."/>
        </authorList>
    </citation>
    <scope>NUCLEOTIDE SEQUENCE [LARGE SCALE GENOMIC DNA]</scope>
    <source>
        <strain evidence="6">DYQJB</strain>
        <tissue evidence="6">Leaf</tissue>
    </source>
</reference>
<keyword evidence="4" id="KW-0967">Endosome</keyword>
<protein>
    <recommendedName>
        <fullName evidence="4">Probable magnesium transporter</fullName>
    </recommendedName>
</protein>
<gene>
    <name evidence="6" type="ORF">Fmac_008227</name>
</gene>
<comment type="subunit">
    <text evidence="4">Homodimer.</text>
</comment>
<proteinExistence type="inferred from homology"/>
<keyword evidence="4" id="KW-0406">Ion transport</keyword>
<keyword evidence="4" id="KW-0813">Transport</keyword>
<feature type="region of interest" description="Disordered" evidence="5">
    <location>
        <begin position="191"/>
        <end position="214"/>
    </location>
</feature>
<evidence type="ECO:0000256" key="4">
    <source>
        <dbReference type="RuleBase" id="RU363078"/>
    </source>
</evidence>
<comment type="function">
    <text evidence="4">Acts as a Mg(2+) transporter. Can also transport other divalent cations such as Fe(2+), Sr(2+), Ba(2+), Mn(2+) and Co(2+) but to a much less extent than Mg(2+).</text>
</comment>
<comment type="caution">
    <text evidence="6">The sequence shown here is derived from an EMBL/GenBank/DDBJ whole genome shotgun (WGS) entry which is preliminary data.</text>
</comment>